<evidence type="ECO:0000256" key="10">
    <source>
        <dbReference type="ARBA" id="ARBA00031778"/>
    </source>
</evidence>
<evidence type="ECO:0000256" key="6">
    <source>
        <dbReference type="ARBA" id="ARBA00022964"/>
    </source>
</evidence>
<comment type="cofactor">
    <cofactor evidence="2">
        <name>L-ascorbate</name>
        <dbReference type="ChEBI" id="CHEBI:38290"/>
    </cofactor>
</comment>
<dbReference type="InterPro" id="IPR038492">
    <property type="entry name" value="GBBH-like_N_sf"/>
</dbReference>
<keyword evidence="17" id="KW-1185">Reference proteome</keyword>
<proteinExistence type="inferred from homology"/>
<organism evidence="16 17">
    <name type="scientific">Marivibrio halodurans</name>
    <dbReference type="NCBI Taxonomy" id="2039722"/>
    <lineage>
        <taxon>Bacteria</taxon>
        <taxon>Pseudomonadati</taxon>
        <taxon>Pseudomonadota</taxon>
        <taxon>Alphaproteobacteria</taxon>
        <taxon>Rhodospirillales</taxon>
        <taxon>Rhodospirillaceae</taxon>
        <taxon>Marivibrio</taxon>
    </lineage>
</organism>
<evidence type="ECO:0000256" key="3">
    <source>
        <dbReference type="ARBA" id="ARBA00008654"/>
    </source>
</evidence>
<feature type="domain" description="TauD/TfdA-like" evidence="14">
    <location>
        <begin position="132"/>
        <end position="361"/>
    </location>
</feature>
<dbReference type="PANTHER" id="PTHR10696:SF51">
    <property type="entry name" value="TRIMETHYLLYSINE DIOXYGENASE, MITOCHONDRIAL"/>
    <property type="match status" value="1"/>
</dbReference>
<evidence type="ECO:0000256" key="13">
    <source>
        <dbReference type="ARBA" id="ARBA00049334"/>
    </source>
</evidence>
<evidence type="ECO:0000256" key="11">
    <source>
        <dbReference type="ARBA" id="ARBA00032283"/>
    </source>
</evidence>
<feature type="domain" description="Gamma-butyrobetaine hydroxylase-like N-terminal" evidence="15">
    <location>
        <begin position="10"/>
        <end position="94"/>
    </location>
</feature>
<evidence type="ECO:0000256" key="9">
    <source>
        <dbReference type="ARBA" id="ARBA00030363"/>
    </source>
</evidence>
<evidence type="ECO:0000313" key="16">
    <source>
        <dbReference type="EMBL" id="MBP5857876.1"/>
    </source>
</evidence>
<keyword evidence="7 16" id="KW-0560">Oxidoreductase</keyword>
<comment type="catalytic activity">
    <reaction evidence="13">
        <text>N(6),N(6),N(6)-trimethyl-L-lysine + 2-oxoglutarate + O2 = (3S)-3-hydroxy-N(6),N(6),N(6)-trimethyl-L-lysine + succinate + CO2</text>
        <dbReference type="Rhea" id="RHEA:14181"/>
        <dbReference type="ChEBI" id="CHEBI:15379"/>
        <dbReference type="ChEBI" id="CHEBI:16526"/>
        <dbReference type="ChEBI" id="CHEBI:16810"/>
        <dbReference type="ChEBI" id="CHEBI:30031"/>
        <dbReference type="ChEBI" id="CHEBI:58100"/>
        <dbReference type="ChEBI" id="CHEBI:141499"/>
        <dbReference type="EC" id="1.14.11.8"/>
    </reaction>
</comment>
<sequence>MARESVTAEVSADGKTVTLDWGGGATRRFPALWLRDHCETPESLHPDTLQRQVDVFTFEQLILAREAAVTDGGRVLTVRWRNEDHESVLSLDFLRRLAEEGEASEAPLCAPVLWPDAGVWDVDALPSVPHAQVMDGDEGLRAWLEAVARDGFGLVDGVPATPEATRALAERVGYLRQTVFGDFWDFTANLARADTAYTNLSLTPHTDSTYSHDAPGLQMFHVIEFDGEGGESVLVDGVAIAEEIRAKDPAAFEVLSTVAVPARYLEEGLHLEARRPVFRLDRKGAVEQVSFNHHDRAPFLLPEAEQEAFYRAYGLFHRMANERARQLVFGLRPGRALLFDNWRTLHGRLAYHGRRRLCGAYHNREDFESKLRTLRGMARQEAA</sequence>
<evidence type="ECO:0000256" key="4">
    <source>
        <dbReference type="ARBA" id="ARBA00012267"/>
    </source>
</evidence>
<gene>
    <name evidence="16" type="ORF">KAJ83_12730</name>
</gene>
<dbReference type="CDD" id="cd00250">
    <property type="entry name" value="CAS_like"/>
    <property type="match status" value="1"/>
</dbReference>
<dbReference type="InterPro" id="IPR012776">
    <property type="entry name" value="Trimethyllysine_dOase"/>
</dbReference>
<keyword evidence="6 16" id="KW-0223">Dioxygenase</keyword>
<dbReference type="FunFam" id="3.60.130.10:FF:000001">
    <property type="entry name" value="Trimethyllysine dioxygenase, mitochondrial"/>
    <property type="match status" value="1"/>
</dbReference>
<comment type="function">
    <text evidence="12">Converts trimethyllysine (TML) into hydroxytrimethyllysine (HTML).</text>
</comment>
<protein>
    <recommendedName>
        <fullName evidence="4">trimethyllysine dioxygenase</fullName>
        <ecNumber evidence="4">1.14.11.8</ecNumber>
    </recommendedName>
    <alternativeName>
        <fullName evidence="10">Epsilon-trimethyllysine 2-oxoglutarate dioxygenase</fullName>
    </alternativeName>
    <alternativeName>
        <fullName evidence="9">TML hydroxylase</fullName>
    </alternativeName>
    <alternativeName>
        <fullName evidence="11">TML-alpha-ketoglutarate dioxygenase</fullName>
    </alternativeName>
</protein>
<dbReference type="EC" id="1.14.11.8" evidence="4"/>
<dbReference type="PANTHER" id="PTHR10696">
    <property type="entry name" value="GAMMA-BUTYROBETAINE HYDROXYLASE-RELATED"/>
    <property type="match status" value="1"/>
</dbReference>
<evidence type="ECO:0000256" key="12">
    <source>
        <dbReference type="ARBA" id="ARBA00046008"/>
    </source>
</evidence>
<dbReference type="Gene3D" id="3.30.2020.30">
    <property type="match status" value="1"/>
</dbReference>
<accession>A0A8J7V357</accession>
<dbReference type="Pfam" id="PF02668">
    <property type="entry name" value="TauD"/>
    <property type="match status" value="1"/>
</dbReference>
<dbReference type="GO" id="GO:0005506">
    <property type="term" value="F:iron ion binding"/>
    <property type="evidence" value="ECO:0007669"/>
    <property type="project" value="InterPro"/>
</dbReference>
<evidence type="ECO:0000256" key="5">
    <source>
        <dbReference type="ARBA" id="ARBA00022723"/>
    </source>
</evidence>
<reference evidence="16" key="1">
    <citation type="submission" date="2021-04" db="EMBL/GenBank/DDBJ databases">
        <authorList>
            <person name="Zhang D.-C."/>
        </authorList>
    </citation>
    <scope>NUCLEOTIDE SEQUENCE</scope>
    <source>
        <strain evidence="16">CGMCC 1.15697</strain>
    </source>
</reference>
<dbReference type="SUPFAM" id="SSF51197">
    <property type="entry name" value="Clavaminate synthase-like"/>
    <property type="match status" value="1"/>
</dbReference>
<keyword evidence="5" id="KW-0479">Metal-binding</keyword>
<dbReference type="Gene3D" id="3.60.130.10">
    <property type="entry name" value="Clavaminate synthase-like"/>
    <property type="match status" value="1"/>
</dbReference>
<dbReference type="EMBL" id="JAGMWN010000005">
    <property type="protein sequence ID" value="MBP5857876.1"/>
    <property type="molecule type" value="Genomic_DNA"/>
</dbReference>
<comment type="cofactor">
    <cofactor evidence="1">
        <name>Fe(2+)</name>
        <dbReference type="ChEBI" id="CHEBI:29033"/>
    </cofactor>
</comment>
<comment type="caution">
    <text evidence="16">The sequence shown here is derived from an EMBL/GenBank/DDBJ whole genome shotgun (WGS) entry which is preliminary data.</text>
</comment>
<evidence type="ECO:0000256" key="7">
    <source>
        <dbReference type="ARBA" id="ARBA00023002"/>
    </source>
</evidence>
<evidence type="ECO:0000259" key="14">
    <source>
        <dbReference type="Pfam" id="PF02668"/>
    </source>
</evidence>
<dbReference type="Pfam" id="PF06155">
    <property type="entry name" value="GBBH-like_N"/>
    <property type="match status" value="1"/>
</dbReference>
<dbReference type="InterPro" id="IPR003819">
    <property type="entry name" value="TauD/TfdA-like"/>
</dbReference>
<dbReference type="GO" id="GO:0050353">
    <property type="term" value="F:trimethyllysine dioxygenase activity"/>
    <property type="evidence" value="ECO:0007669"/>
    <property type="project" value="UniProtKB-EC"/>
</dbReference>
<dbReference type="FunFam" id="3.30.2020.30:FF:000002">
    <property type="entry name" value="Putative gamma-butyrobetaine dioxygenase"/>
    <property type="match status" value="1"/>
</dbReference>
<evidence type="ECO:0000256" key="2">
    <source>
        <dbReference type="ARBA" id="ARBA00001961"/>
    </source>
</evidence>
<dbReference type="RefSeq" id="WP_210682449.1">
    <property type="nucleotide sequence ID" value="NZ_JAGMWN010000005.1"/>
</dbReference>
<evidence type="ECO:0000259" key="15">
    <source>
        <dbReference type="Pfam" id="PF06155"/>
    </source>
</evidence>
<dbReference type="InterPro" id="IPR042098">
    <property type="entry name" value="TauD-like_sf"/>
</dbReference>
<evidence type="ECO:0000256" key="8">
    <source>
        <dbReference type="ARBA" id="ARBA00023004"/>
    </source>
</evidence>
<keyword evidence="8" id="KW-0408">Iron</keyword>
<dbReference type="Proteomes" id="UP000672602">
    <property type="component" value="Unassembled WGS sequence"/>
</dbReference>
<dbReference type="InterPro" id="IPR010376">
    <property type="entry name" value="GBBH-like_N"/>
</dbReference>
<evidence type="ECO:0000313" key="17">
    <source>
        <dbReference type="Proteomes" id="UP000672602"/>
    </source>
</evidence>
<dbReference type="GO" id="GO:0045329">
    <property type="term" value="P:carnitine biosynthetic process"/>
    <property type="evidence" value="ECO:0007669"/>
    <property type="project" value="InterPro"/>
</dbReference>
<dbReference type="AlphaFoldDB" id="A0A8J7V357"/>
<name>A0A8J7V357_9PROT</name>
<dbReference type="NCBIfam" id="TIGR02410">
    <property type="entry name" value="carnitine_TMLD"/>
    <property type="match status" value="1"/>
</dbReference>
<evidence type="ECO:0000256" key="1">
    <source>
        <dbReference type="ARBA" id="ARBA00001954"/>
    </source>
</evidence>
<dbReference type="InterPro" id="IPR050411">
    <property type="entry name" value="AlphaKG_dependent_hydroxylases"/>
</dbReference>
<comment type="similarity">
    <text evidence="3">Belongs to the gamma-BBH/TMLD family.</text>
</comment>